<sequence length="50" mass="5755">MSQVVSGWERIARQFLERCRGFSIDEVVDEKRRILEGKTGDEERGGVGSW</sequence>
<evidence type="ECO:0000313" key="1">
    <source>
        <dbReference type="Proteomes" id="UP000887564"/>
    </source>
</evidence>
<name>A0A914SK89_PAREQ</name>
<dbReference type="AlphaFoldDB" id="A0A914SK89"/>
<proteinExistence type="predicted"/>
<dbReference type="WBParaSite" id="PEQ_0001443201-mRNA-1">
    <property type="protein sequence ID" value="PEQ_0001443201-mRNA-1"/>
    <property type="gene ID" value="PEQ_0001443201"/>
</dbReference>
<evidence type="ECO:0000313" key="2">
    <source>
        <dbReference type="WBParaSite" id="PEQ_0001443201-mRNA-1"/>
    </source>
</evidence>
<reference evidence="2" key="1">
    <citation type="submission" date="2022-11" db="UniProtKB">
        <authorList>
            <consortium name="WormBaseParasite"/>
        </authorList>
    </citation>
    <scope>IDENTIFICATION</scope>
</reference>
<keyword evidence="1" id="KW-1185">Reference proteome</keyword>
<accession>A0A914SK89</accession>
<protein>
    <submittedName>
        <fullName evidence="2">Uncharacterized protein</fullName>
    </submittedName>
</protein>
<organism evidence="1 2">
    <name type="scientific">Parascaris equorum</name>
    <name type="common">Equine roundworm</name>
    <dbReference type="NCBI Taxonomy" id="6256"/>
    <lineage>
        <taxon>Eukaryota</taxon>
        <taxon>Metazoa</taxon>
        <taxon>Ecdysozoa</taxon>
        <taxon>Nematoda</taxon>
        <taxon>Chromadorea</taxon>
        <taxon>Rhabditida</taxon>
        <taxon>Spirurina</taxon>
        <taxon>Ascaridomorpha</taxon>
        <taxon>Ascaridoidea</taxon>
        <taxon>Ascarididae</taxon>
        <taxon>Parascaris</taxon>
    </lineage>
</organism>
<dbReference type="Proteomes" id="UP000887564">
    <property type="component" value="Unplaced"/>
</dbReference>